<proteinExistence type="predicted"/>
<keyword evidence="3" id="KW-0808">Transferase</keyword>
<dbReference type="PANTHER" id="PTHR34203:SF15">
    <property type="entry name" value="SLL1173 PROTEIN"/>
    <property type="match status" value="1"/>
</dbReference>
<dbReference type="Gene3D" id="3.40.50.150">
    <property type="entry name" value="Vaccinia Virus protein VP39"/>
    <property type="match status" value="1"/>
</dbReference>
<keyword evidence="4" id="KW-1185">Reference proteome</keyword>
<dbReference type="SUPFAM" id="SSF53335">
    <property type="entry name" value="S-adenosyl-L-methionine-dependent methyltransferases"/>
    <property type="match status" value="1"/>
</dbReference>
<dbReference type="RefSeq" id="WP_331208910.1">
    <property type="nucleotide sequence ID" value="NZ_JAZGQL010000012.1"/>
</dbReference>
<dbReference type="Proteomes" id="UP001339911">
    <property type="component" value="Unassembled WGS sequence"/>
</dbReference>
<feature type="region of interest" description="Disordered" evidence="1">
    <location>
        <begin position="275"/>
        <end position="296"/>
    </location>
</feature>
<comment type="caution">
    <text evidence="3">The sequence shown here is derived from an EMBL/GenBank/DDBJ whole genome shotgun (WGS) entry which is preliminary data.</text>
</comment>
<dbReference type="EMBL" id="JAZGQL010000012">
    <property type="protein sequence ID" value="MEE6308633.1"/>
    <property type="molecule type" value="Genomic_DNA"/>
</dbReference>
<protein>
    <submittedName>
        <fullName evidence="3">FkbM family methyltransferase</fullName>
    </submittedName>
</protein>
<gene>
    <name evidence="3" type="ORF">V1634_17530</name>
</gene>
<organism evidence="3 4">
    <name type="scientific">Plantactinospora veratri</name>
    <dbReference type="NCBI Taxonomy" id="1436122"/>
    <lineage>
        <taxon>Bacteria</taxon>
        <taxon>Bacillati</taxon>
        <taxon>Actinomycetota</taxon>
        <taxon>Actinomycetes</taxon>
        <taxon>Micromonosporales</taxon>
        <taxon>Micromonosporaceae</taxon>
        <taxon>Plantactinospora</taxon>
    </lineage>
</organism>
<feature type="domain" description="Methyltransferase FkbM" evidence="2">
    <location>
        <begin position="89"/>
        <end position="252"/>
    </location>
</feature>
<dbReference type="NCBIfam" id="TIGR01444">
    <property type="entry name" value="fkbM_fam"/>
    <property type="match status" value="1"/>
</dbReference>
<keyword evidence="3" id="KW-0489">Methyltransferase</keyword>
<evidence type="ECO:0000313" key="3">
    <source>
        <dbReference type="EMBL" id="MEE6308633.1"/>
    </source>
</evidence>
<accession>A0ABU7SF94</accession>
<dbReference type="InterPro" id="IPR006342">
    <property type="entry name" value="FkbM_mtfrase"/>
</dbReference>
<reference evidence="3 4" key="1">
    <citation type="submission" date="2024-01" db="EMBL/GenBank/DDBJ databases">
        <title>Genome insights into Plantactinospora veratri sp. nov.</title>
        <authorList>
            <person name="Wang L."/>
        </authorList>
    </citation>
    <scope>NUCLEOTIDE SEQUENCE [LARGE SCALE GENOMIC DNA]</scope>
    <source>
        <strain evidence="3 4">NEAU-FHS4</strain>
    </source>
</reference>
<dbReference type="InterPro" id="IPR029063">
    <property type="entry name" value="SAM-dependent_MTases_sf"/>
</dbReference>
<name>A0ABU7SF94_9ACTN</name>
<dbReference type="Pfam" id="PF05050">
    <property type="entry name" value="Methyltransf_21"/>
    <property type="match status" value="1"/>
</dbReference>
<dbReference type="PANTHER" id="PTHR34203">
    <property type="entry name" value="METHYLTRANSFERASE, FKBM FAMILY PROTEIN"/>
    <property type="match status" value="1"/>
</dbReference>
<sequence length="296" mass="31941">MSLRSRLGGIVRTGLDPRLTALIGSGYLSVRAGGRCVLRHDDGDWIHRYRDGVLVNTRVGGPTPAMQDRATTDVFLHDYQPRPGDTVLDIGAGVGGEVRLFSRLVGPRGRVVSVEAHPRTFRCLARTVTENGLTNVTTLQCAVVGRPGPVLIEDDPELHIRNGLTSDPAAGVLVPGRTLEEILTTLDVRRVDLLKMNIEGAEAAVLAGSTGALDRVRHLVVSCHDFLADLPGRSWQRTFDEVTALLSAAGYTIRTRPRDPRPWIPYYVYASRPEPSALVPPARGVAAEPEPSGGPS</sequence>
<evidence type="ECO:0000256" key="1">
    <source>
        <dbReference type="SAM" id="MobiDB-lite"/>
    </source>
</evidence>
<dbReference type="GO" id="GO:0032259">
    <property type="term" value="P:methylation"/>
    <property type="evidence" value="ECO:0007669"/>
    <property type="project" value="UniProtKB-KW"/>
</dbReference>
<dbReference type="GO" id="GO:0008168">
    <property type="term" value="F:methyltransferase activity"/>
    <property type="evidence" value="ECO:0007669"/>
    <property type="project" value="UniProtKB-KW"/>
</dbReference>
<evidence type="ECO:0000259" key="2">
    <source>
        <dbReference type="Pfam" id="PF05050"/>
    </source>
</evidence>
<dbReference type="InterPro" id="IPR052514">
    <property type="entry name" value="SAM-dependent_MTase"/>
</dbReference>
<evidence type="ECO:0000313" key="4">
    <source>
        <dbReference type="Proteomes" id="UP001339911"/>
    </source>
</evidence>